<keyword evidence="1" id="KW-0963">Cytoplasm</keyword>
<dbReference type="SMART" id="SM00850">
    <property type="entry name" value="LytTR"/>
    <property type="match status" value="1"/>
</dbReference>
<gene>
    <name evidence="5" type="primary">comE</name>
    <name evidence="5" type="ORF">GCM10011459_16880</name>
</gene>
<dbReference type="InterPro" id="IPR046947">
    <property type="entry name" value="LytR-like"/>
</dbReference>
<dbReference type="RefSeq" id="WP_153710433.1">
    <property type="nucleotide sequence ID" value="NZ_BMDS01000006.1"/>
</dbReference>
<reference evidence="6" key="1">
    <citation type="journal article" date="2019" name="Int. J. Syst. Evol. Microbiol.">
        <title>The Global Catalogue of Microorganisms (GCM) 10K type strain sequencing project: providing services to taxonomists for standard genome sequencing and annotation.</title>
        <authorList>
            <consortium name="The Broad Institute Genomics Platform"/>
            <consortium name="The Broad Institute Genome Sequencing Center for Infectious Disease"/>
            <person name="Wu L."/>
            <person name="Ma J."/>
        </authorList>
    </citation>
    <scope>NUCLEOTIDE SEQUENCE [LARGE SCALE GENOMIC DNA]</scope>
    <source>
        <strain evidence="6">CCM 8609</strain>
    </source>
</reference>
<dbReference type="Gene3D" id="3.40.50.2300">
    <property type="match status" value="1"/>
</dbReference>
<evidence type="ECO:0000313" key="5">
    <source>
        <dbReference type="EMBL" id="GGI63854.1"/>
    </source>
</evidence>
<organism evidence="5 6">
    <name type="scientific">Limosilactobacillus caviae</name>
    <dbReference type="NCBI Taxonomy" id="1769424"/>
    <lineage>
        <taxon>Bacteria</taxon>
        <taxon>Bacillati</taxon>
        <taxon>Bacillota</taxon>
        <taxon>Bacilli</taxon>
        <taxon>Lactobacillales</taxon>
        <taxon>Lactobacillaceae</taxon>
        <taxon>Limosilactobacillus</taxon>
    </lineage>
</organism>
<comment type="caution">
    <text evidence="5">The sequence shown here is derived from an EMBL/GenBank/DDBJ whole genome shotgun (WGS) entry which is preliminary data.</text>
</comment>
<feature type="domain" description="HTH LytTR-type" evidence="4">
    <location>
        <begin position="141"/>
        <end position="244"/>
    </location>
</feature>
<dbReference type="InterPro" id="IPR011006">
    <property type="entry name" value="CheY-like_superfamily"/>
</dbReference>
<dbReference type="Proteomes" id="UP000603295">
    <property type="component" value="Unassembled WGS sequence"/>
</dbReference>
<evidence type="ECO:0000256" key="3">
    <source>
        <dbReference type="ARBA" id="ARBA00023159"/>
    </source>
</evidence>
<proteinExistence type="predicted"/>
<dbReference type="InterPro" id="IPR007492">
    <property type="entry name" value="LytTR_DNA-bd_dom"/>
</dbReference>
<dbReference type="PROSITE" id="PS50930">
    <property type="entry name" value="HTH_LYTTR"/>
    <property type="match status" value="1"/>
</dbReference>
<name>A0ABQ2C7X9_9LACO</name>
<evidence type="ECO:0000256" key="2">
    <source>
        <dbReference type="ARBA" id="ARBA00023012"/>
    </source>
</evidence>
<dbReference type="EMBL" id="BMDS01000006">
    <property type="protein sequence ID" value="GGI63854.1"/>
    <property type="molecule type" value="Genomic_DNA"/>
</dbReference>
<keyword evidence="5" id="KW-0238">DNA-binding</keyword>
<dbReference type="SUPFAM" id="SSF52172">
    <property type="entry name" value="CheY-like"/>
    <property type="match status" value="1"/>
</dbReference>
<dbReference type="Pfam" id="PF04397">
    <property type="entry name" value="LytTR"/>
    <property type="match status" value="1"/>
</dbReference>
<evidence type="ECO:0000256" key="1">
    <source>
        <dbReference type="ARBA" id="ARBA00022490"/>
    </source>
</evidence>
<dbReference type="PANTHER" id="PTHR37299">
    <property type="entry name" value="TRANSCRIPTIONAL REGULATOR-RELATED"/>
    <property type="match status" value="1"/>
</dbReference>
<protein>
    <submittedName>
        <fullName evidence="5">DNA-binding response regulator</fullName>
    </submittedName>
</protein>
<dbReference type="Gene3D" id="2.40.50.1020">
    <property type="entry name" value="LytTr DNA-binding domain"/>
    <property type="match status" value="1"/>
</dbReference>
<keyword evidence="3" id="KW-0010">Activator</keyword>
<keyword evidence="2" id="KW-0902">Two-component regulatory system</keyword>
<accession>A0ABQ2C7X9</accession>
<dbReference type="GO" id="GO:0003677">
    <property type="term" value="F:DNA binding"/>
    <property type="evidence" value="ECO:0007669"/>
    <property type="project" value="UniProtKB-KW"/>
</dbReference>
<sequence length="249" mass="28966">MINVYILEDQVEEQHLLHKLIINISNELDINTQTTIHPFSDDHELKLHLPEPSIDNVYILDLEIHGNKKAGLALSKIIRKHDHFATIIFLTVHDEFLLTTYKYQVEALDFIEKGHNSIEADLKRDFTRILEKKRQDPSESLTLPTSIGFINVPLETILFFQSAPSNTRHSILHTQDSQQLIKVSLKSIEEQSHFFFRAHRSFVVNLQNITTIDIKTHLIHFKNTLDTIPISRLKTRAIISRLRANQVNW</sequence>
<dbReference type="PANTHER" id="PTHR37299:SF3">
    <property type="entry name" value="STAGE 0 SPORULATION PROTEIN A HOMOLOG"/>
    <property type="match status" value="1"/>
</dbReference>
<evidence type="ECO:0000259" key="4">
    <source>
        <dbReference type="PROSITE" id="PS50930"/>
    </source>
</evidence>
<keyword evidence="6" id="KW-1185">Reference proteome</keyword>
<evidence type="ECO:0000313" key="6">
    <source>
        <dbReference type="Proteomes" id="UP000603295"/>
    </source>
</evidence>